<keyword evidence="3 8" id="KW-0132">Cell division</keyword>
<dbReference type="InterPro" id="IPR007449">
    <property type="entry name" value="ZipA_FtsZ-bd_C"/>
</dbReference>
<feature type="region of interest" description="Disordered" evidence="10">
    <location>
        <begin position="29"/>
        <end position="152"/>
    </location>
</feature>
<keyword evidence="5 8" id="KW-1133">Transmembrane helix</keyword>
<dbReference type="PANTHER" id="PTHR38685:SF1">
    <property type="entry name" value="CELL DIVISION PROTEIN ZIPA"/>
    <property type="match status" value="1"/>
</dbReference>
<evidence type="ECO:0000259" key="11">
    <source>
        <dbReference type="SMART" id="SM00771"/>
    </source>
</evidence>
<dbReference type="InterPro" id="IPR036765">
    <property type="entry name" value="ZipA_FtsZ-bd_C_sf"/>
</dbReference>
<evidence type="ECO:0000256" key="8">
    <source>
        <dbReference type="HAMAP-Rule" id="MF_00509"/>
    </source>
</evidence>
<evidence type="ECO:0000256" key="2">
    <source>
        <dbReference type="ARBA" id="ARBA00022519"/>
    </source>
</evidence>
<keyword evidence="1 8" id="KW-1003">Cell membrane</keyword>
<dbReference type="GO" id="GO:0005886">
    <property type="term" value="C:plasma membrane"/>
    <property type="evidence" value="ECO:0007669"/>
    <property type="project" value="UniProtKB-SubCell"/>
</dbReference>
<proteinExistence type="inferred from homology"/>
<feature type="compositionally biased region" description="Low complexity" evidence="10">
    <location>
        <begin position="123"/>
        <end position="134"/>
    </location>
</feature>
<sequence>MSIVQWLLLILVIAVVAGAYWYLRRQSESDPWQGMDDETADQEGAEARGEALGGDSYIVGVRTLSSSTPASRKAANGQGRSASESAPEPELPEETAEASWQAYKSAPPEAPADSESGLDADAGEPSATEASAAPEPAPAAPAPPDSERVENMRPQRAPDGEQQIFQLHVASPDGRAFEGPAIHAALKAQDLKFGLNDIYHRVTEANGVPESVFAVANMLKPGTLDPAERDQLATPGLTLFLVLPGPVEGVQAMRDMMETANGLAKALGGDVLDDKRALLKAQTAQYMLDQIADLDRRARIAQRR</sequence>
<accession>A0A423PS16</accession>
<dbReference type="SUPFAM" id="SSF64383">
    <property type="entry name" value="Cell-division protein ZipA, C-terminal domain"/>
    <property type="match status" value="1"/>
</dbReference>
<evidence type="ECO:0000256" key="6">
    <source>
        <dbReference type="ARBA" id="ARBA00023136"/>
    </source>
</evidence>
<name>A0A423PS16_9GAMM</name>
<keyword evidence="6 8" id="KW-0472">Membrane</keyword>
<feature type="compositionally biased region" description="Pro residues" evidence="10">
    <location>
        <begin position="135"/>
        <end position="144"/>
    </location>
</feature>
<dbReference type="InterPro" id="IPR011919">
    <property type="entry name" value="Cell_div_ZipA"/>
</dbReference>
<evidence type="ECO:0000256" key="4">
    <source>
        <dbReference type="ARBA" id="ARBA00022692"/>
    </source>
</evidence>
<comment type="function">
    <text evidence="8 9">Essential cell division protein that stabilizes the FtsZ protofilaments by cross-linking them and that serves as a cytoplasmic membrane anchor for the Z ring. Also required for the recruitment to the septal ring of downstream cell division proteins.</text>
</comment>
<dbReference type="PANTHER" id="PTHR38685">
    <property type="entry name" value="CELL DIVISION PROTEIN ZIPA"/>
    <property type="match status" value="1"/>
</dbReference>
<dbReference type="Proteomes" id="UP000283993">
    <property type="component" value="Unassembled WGS sequence"/>
</dbReference>
<organism evidence="12 13">
    <name type="scientific">Salinisphaera orenii MK-B5</name>
    <dbReference type="NCBI Taxonomy" id="856730"/>
    <lineage>
        <taxon>Bacteria</taxon>
        <taxon>Pseudomonadati</taxon>
        <taxon>Pseudomonadota</taxon>
        <taxon>Gammaproteobacteria</taxon>
        <taxon>Salinisphaerales</taxon>
        <taxon>Salinisphaeraceae</taxon>
        <taxon>Salinisphaera</taxon>
    </lineage>
</organism>
<comment type="similarity">
    <text evidence="8 9">Belongs to the ZipA family.</text>
</comment>
<evidence type="ECO:0000256" key="5">
    <source>
        <dbReference type="ARBA" id="ARBA00022989"/>
    </source>
</evidence>
<dbReference type="GO" id="GO:0032153">
    <property type="term" value="C:cell division site"/>
    <property type="evidence" value="ECO:0007669"/>
    <property type="project" value="UniProtKB-UniRule"/>
</dbReference>
<evidence type="ECO:0000313" key="12">
    <source>
        <dbReference type="EMBL" id="ROO28368.1"/>
    </source>
</evidence>
<evidence type="ECO:0000256" key="1">
    <source>
        <dbReference type="ARBA" id="ARBA00022475"/>
    </source>
</evidence>
<comment type="caution">
    <text evidence="12">The sequence shown here is derived from an EMBL/GenBank/DDBJ whole genome shotgun (WGS) entry which is preliminary data.</text>
</comment>
<feature type="transmembrane region" description="Helical" evidence="8">
    <location>
        <begin position="6"/>
        <end position="23"/>
    </location>
</feature>
<comment type="subunit">
    <text evidence="8">Interacts with FtsZ via their C-terminal domains.</text>
</comment>
<keyword evidence="7 8" id="KW-0131">Cell cycle</keyword>
<evidence type="ECO:0000256" key="3">
    <source>
        <dbReference type="ARBA" id="ARBA00022618"/>
    </source>
</evidence>
<evidence type="ECO:0000256" key="10">
    <source>
        <dbReference type="SAM" id="MobiDB-lite"/>
    </source>
</evidence>
<dbReference type="SMART" id="SM00771">
    <property type="entry name" value="ZipA_C"/>
    <property type="match status" value="1"/>
</dbReference>
<dbReference type="Pfam" id="PF04354">
    <property type="entry name" value="ZipA_C"/>
    <property type="match status" value="1"/>
</dbReference>
<keyword evidence="2 8" id="KW-0997">Cell inner membrane</keyword>
<dbReference type="AlphaFoldDB" id="A0A423PS16"/>
<dbReference type="HAMAP" id="MF_00509">
    <property type="entry name" value="ZipA"/>
    <property type="match status" value="1"/>
</dbReference>
<evidence type="ECO:0000256" key="9">
    <source>
        <dbReference type="RuleBase" id="RU003612"/>
    </source>
</evidence>
<evidence type="ECO:0000313" key="13">
    <source>
        <dbReference type="Proteomes" id="UP000283993"/>
    </source>
</evidence>
<dbReference type="GO" id="GO:0000917">
    <property type="term" value="P:division septum assembly"/>
    <property type="evidence" value="ECO:0007669"/>
    <property type="project" value="TreeGrafter"/>
</dbReference>
<reference evidence="12 13" key="1">
    <citation type="submission" date="2013-10" db="EMBL/GenBank/DDBJ databases">
        <title>Salinisphaera orenii MK-B5 Genome Sequencing.</title>
        <authorList>
            <person name="Lai Q."/>
            <person name="Li C."/>
            <person name="Shao Z."/>
        </authorList>
    </citation>
    <scope>NUCLEOTIDE SEQUENCE [LARGE SCALE GENOMIC DNA]</scope>
    <source>
        <strain evidence="12 13">MK-B5</strain>
    </source>
</reference>
<dbReference type="EMBL" id="AYKH01000010">
    <property type="protein sequence ID" value="ROO28368.1"/>
    <property type="molecule type" value="Genomic_DNA"/>
</dbReference>
<feature type="compositionally biased region" description="Acidic residues" evidence="10">
    <location>
        <begin position="35"/>
        <end position="44"/>
    </location>
</feature>
<keyword evidence="13" id="KW-1185">Reference proteome</keyword>
<feature type="domain" description="ZipA C-terminal FtsZ-binding" evidence="11">
    <location>
        <begin position="161"/>
        <end position="291"/>
    </location>
</feature>
<keyword evidence="4 8" id="KW-0812">Transmembrane</keyword>
<evidence type="ECO:0000256" key="7">
    <source>
        <dbReference type="ARBA" id="ARBA00023306"/>
    </source>
</evidence>
<comment type="subcellular location">
    <subcellularLocation>
        <location evidence="8">Cell inner membrane</location>
        <topology evidence="8">Single-pass type I membrane protein</topology>
    </subcellularLocation>
    <text evidence="8">Localizes to the Z ring in an FtsZ-dependent manner.</text>
</comment>
<gene>
    <name evidence="8" type="primary">zipA</name>
    <name evidence="12" type="ORF">SAOR_06350</name>
</gene>
<dbReference type="NCBIfam" id="TIGR02205">
    <property type="entry name" value="septum_zipA"/>
    <property type="match status" value="1"/>
</dbReference>
<dbReference type="Gene3D" id="3.30.1400.10">
    <property type="entry name" value="ZipA, C-terminal FtsZ-binding domain"/>
    <property type="match status" value="1"/>
</dbReference>
<protein>
    <recommendedName>
        <fullName evidence="8 9">Cell division protein ZipA</fullName>
    </recommendedName>
</protein>
<dbReference type="GO" id="GO:0043093">
    <property type="term" value="P:FtsZ-dependent cytokinesis"/>
    <property type="evidence" value="ECO:0007669"/>
    <property type="project" value="UniProtKB-UniRule"/>
</dbReference>
<dbReference type="RefSeq" id="WP_123630687.1">
    <property type="nucleotide sequence ID" value="NZ_AYKH01000010.1"/>
</dbReference>